<name>A0A918KUD5_9ACTN</name>
<keyword evidence="3" id="KW-1185">Reference proteome</keyword>
<evidence type="ECO:0000313" key="2">
    <source>
        <dbReference type="EMBL" id="GGX74124.1"/>
    </source>
</evidence>
<comment type="caution">
    <text evidence="2">The sequence shown here is derived from an EMBL/GenBank/DDBJ whole genome shotgun (WGS) entry which is preliminary data.</text>
</comment>
<dbReference type="AlphaFoldDB" id="A0A918KUD5"/>
<evidence type="ECO:0000256" key="1">
    <source>
        <dbReference type="SAM" id="Coils"/>
    </source>
</evidence>
<gene>
    <name evidence="2" type="ORF">GCM10010358_30620</name>
</gene>
<sequence length="86" mass="9301">MPMTASETEAVALEPERLRGTVGVGFATTRGDLALLLQRADQADRTLDEHETRLEALERARRPLPSLAALTSCVALAVTLWQSAGR</sequence>
<keyword evidence="1" id="KW-0175">Coiled coil</keyword>
<reference evidence="2" key="2">
    <citation type="submission" date="2020-09" db="EMBL/GenBank/DDBJ databases">
        <authorList>
            <person name="Sun Q."/>
            <person name="Ohkuma M."/>
        </authorList>
    </citation>
    <scope>NUCLEOTIDE SEQUENCE</scope>
    <source>
        <strain evidence="2">JCM 4790</strain>
    </source>
</reference>
<feature type="coiled-coil region" evidence="1">
    <location>
        <begin position="33"/>
        <end position="60"/>
    </location>
</feature>
<proteinExistence type="predicted"/>
<dbReference type="EMBL" id="BMVU01000012">
    <property type="protein sequence ID" value="GGX74124.1"/>
    <property type="molecule type" value="Genomic_DNA"/>
</dbReference>
<evidence type="ECO:0000313" key="3">
    <source>
        <dbReference type="Proteomes" id="UP000619244"/>
    </source>
</evidence>
<organism evidence="2 3">
    <name type="scientific">Streptomyces minutiscleroticus</name>
    <dbReference type="NCBI Taxonomy" id="68238"/>
    <lineage>
        <taxon>Bacteria</taxon>
        <taxon>Bacillati</taxon>
        <taxon>Actinomycetota</taxon>
        <taxon>Actinomycetes</taxon>
        <taxon>Kitasatosporales</taxon>
        <taxon>Streptomycetaceae</taxon>
        <taxon>Streptomyces</taxon>
    </lineage>
</organism>
<protein>
    <submittedName>
        <fullName evidence="2">Uncharacterized protein</fullName>
    </submittedName>
</protein>
<dbReference type="Proteomes" id="UP000619244">
    <property type="component" value="Unassembled WGS sequence"/>
</dbReference>
<reference evidence="2" key="1">
    <citation type="journal article" date="2014" name="Int. J. Syst. Evol. Microbiol.">
        <title>Complete genome sequence of Corynebacterium casei LMG S-19264T (=DSM 44701T), isolated from a smear-ripened cheese.</title>
        <authorList>
            <consortium name="US DOE Joint Genome Institute (JGI-PGF)"/>
            <person name="Walter F."/>
            <person name="Albersmeier A."/>
            <person name="Kalinowski J."/>
            <person name="Ruckert C."/>
        </authorList>
    </citation>
    <scope>NUCLEOTIDE SEQUENCE</scope>
    <source>
        <strain evidence="2">JCM 4790</strain>
    </source>
</reference>
<accession>A0A918KUD5</accession>